<feature type="compositionally biased region" description="Gly residues" evidence="6">
    <location>
        <begin position="96"/>
        <end position="105"/>
    </location>
</feature>
<feature type="compositionally biased region" description="Basic residues" evidence="6">
    <location>
        <begin position="61"/>
        <end position="75"/>
    </location>
</feature>
<comment type="caution">
    <text evidence="9">The sequence shown here is derived from an EMBL/GenBank/DDBJ whole genome shotgun (WGS) entry which is preliminary data.</text>
</comment>
<keyword evidence="2 7" id="KW-0812">Transmembrane</keyword>
<dbReference type="GO" id="GO:0098703">
    <property type="term" value="P:calcium ion import across plasma membrane"/>
    <property type="evidence" value="ECO:0007669"/>
    <property type="project" value="TreeGrafter"/>
</dbReference>
<accession>A0A2J7ZIE6</accession>
<evidence type="ECO:0000259" key="8">
    <source>
        <dbReference type="Pfam" id="PF00520"/>
    </source>
</evidence>
<keyword evidence="3" id="KW-0677">Repeat</keyword>
<name>A0A2J7ZIE6_9CHLO</name>
<evidence type="ECO:0000256" key="7">
    <source>
        <dbReference type="SAM" id="Phobius"/>
    </source>
</evidence>
<dbReference type="Proteomes" id="UP000236333">
    <property type="component" value="Unassembled WGS sequence"/>
</dbReference>
<keyword evidence="5 7" id="KW-0472">Membrane</keyword>
<feature type="non-terminal residue" evidence="9">
    <location>
        <position position="443"/>
    </location>
</feature>
<keyword evidence="10" id="KW-1185">Reference proteome</keyword>
<feature type="region of interest" description="Disordered" evidence="6">
    <location>
        <begin position="258"/>
        <end position="289"/>
    </location>
</feature>
<evidence type="ECO:0000256" key="2">
    <source>
        <dbReference type="ARBA" id="ARBA00022692"/>
    </source>
</evidence>
<dbReference type="PANTHER" id="PTHR10582:SF2">
    <property type="entry name" value="INACTIVE"/>
    <property type="match status" value="1"/>
</dbReference>
<evidence type="ECO:0000256" key="4">
    <source>
        <dbReference type="ARBA" id="ARBA00022989"/>
    </source>
</evidence>
<dbReference type="AlphaFoldDB" id="A0A2J7ZIE6"/>
<gene>
    <name evidence="9" type="ORF">TSOC_014169</name>
</gene>
<feature type="transmembrane region" description="Helical" evidence="7">
    <location>
        <begin position="413"/>
        <end position="437"/>
    </location>
</feature>
<feature type="domain" description="Ion transport" evidence="8">
    <location>
        <begin position="342"/>
        <end position="443"/>
    </location>
</feature>
<dbReference type="GO" id="GO:0005886">
    <property type="term" value="C:plasma membrane"/>
    <property type="evidence" value="ECO:0007669"/>
    <property type="project" value="TreeGrafter"/>
</dbReference>
<feature type="compositionally biased region" description="Low complexity" evidence="6">
    <location>
        <begin position="83"/>
        <end position="95"/>
    </location>
</feature>
<evidence type="ECO:0000313" key="10">
    <source>
        <dbReference type="Proteomes" id="UP000236333"/>
    </source>
</evidence>
<protein>
    <recommendedName>
        <fullName evidence="8">Ion transport domain-containing protein</fullName>
    </recommendedName>
</protein>
<dbReference type="InterPro" id="IPR024862">
    <property type="entry name" value="TRPV"/>
</dbReference>
<keyword evidence="4 7" id="KW-1133">Transmembrane helix</keyword>
<dbReference type="GO" id="GO:0005216">
    <property type="term" value="F:monoatomic ion channel activity"/>
    <property type="evidence" value="ECO:0007669"/>
    <property type="project" value="InterPro"/>
</dbReference>
<feature type="compositionally biased region" description="Basic and acidic residues" evidence="6">
    <location>
        <begin position="1"/>
        <end position="12"/>
    </location>
</feature>
<evidence type="ECO:0000256" key="6">
    <source>
        <dbReference type="SAM" id="MobiDB-lite"/>
    </source>
</evidence>
<feature type="transmembrane region" description="Helical" evidence="7">
    <location>
        <begin position="380"/>
        <end position="401"/>
    </location>
</feature>
<evidence type="ECO:0000256" key="1">
    <source>
        <dbReference type="ARBA" id="ARBA00004141"/>
    </source>
</evidence>
<dbReference type="Pfam" id="PF00520">
    <property type="entry name" value="Ion_trans"/>
    <property type="match status" value="1"/>
</dbReference>
<reference evidence="9 10" key="1">
    <citation type="journal article" date="2017" name="Mol. Biol. Evol.">
        <title>The 4-celled Tetrabaena socialis nuclear genome reveals the essential components for genetic control of cell number at the origin of multicellularity in the volvocine lineage.</title>
        <authorList>
            <person name="Featherston J."/>
            <person name="Arakaki Y."/>
            <person name="Hanschen E.R."/>
            <person name="Ferris P.J."/>
            <person name="Michod R.E."/>
            <person name="Olson B.J.S.C."/>
            <person name="Nozaki H."/>
            <person name="Durand P.M."/>
        </authorList>
    </citation>
    <scope>NUCLEOTIDE SEQUENCE [LARGE SCALE GENOMIC DNA]</scope>
    <source>
        <strain evidence="9 10">NIES-571</strain>
    </source>
</reference>
<sequence>MSDDAHGPEHPPHLHTAFGEPGAQQAAVVDASEPEPEEERARRPRHTAASAPLATPDHGHTHTHAHRHRHGHGRHGHEGQEGPGTRQGQRQRQGQGQAGGGGSGSGPSPPRQRQARSRSQAAPPWPAARGDAGGFGSYHDGGGGGGGGSSSSGGGGSDGDSPSPPTPQRARAATAAAALPPVLEAPPRRSAAAPRHRRAAAGFSRSRSRSLSPSPSPSQAHSARLSLRSAASASASASAASRPASTLAPLHHASLASPQLYHPHLPPGHPSTGLLHRGTTAPGSTSGALPLHPDLLDDLRALDDLEGGSLLRPLLTQPDGHDGGYGDGHGGVLTPARGGFNDTVRAVLSELGTFLTFVGLVMLGFAFAFYCLFRQDRDDFADFSTLWHSFASMFAYMLQMFDYSVLYNSTHPVLAMVLFMVYELMVAVLLLNIMIALMTSAFA</sequence>
<feature type="region of interest" description="Disordered" evidence="6">
    <location>
        <begin position="1"/>
        <end position="229"/>
    </location>
</feature>
<dbReference type="InterPro" id="IPR005821">
    <property type="entry name" value="Ion_trans_dom"/>
</dbReference>
<feature type="compositionally biased region" description="Gly residues" evidence="6">
    <location>
        <begin position="131"/>
        <end position="158"/>
    </location>
</feature>
<feature type="compositionally biased region" description="Low complexity" evidence="6">
    <location>
        <begin position="168"/>
        <end position="182"/>
    </location>
</feature>
<evidence type="ECO:0000256" key="5">
    <source>
        <dbReference type="ARBA" id="ARBA00023136"/>
    </source>
</evidence>
<comment type="subcellular location">
    <subcellularLocation>
        <location evidence="1">Membrane</location>
        <topology evidence="1">Multi-pass membrane protein</topology>
    </subcellularLocation>
</comment>
<organism evidence="9 10">
    <name type="scientific">Tetrabaena socialis</name>
    <dbReference type="NCBI Taxonomy" id="47790"/>
    <lineage>
        <taxon>Eukaryota</taxon>
        <taxon>Viridiplantae</taxon>
        <taxon>Chlorophyta</taxon>
        <taxon>core chlorophytes</taxon>
        <taxon>Chlorophyceae</taxon>
        <taxon>CS clade</taxon>
        <taxon>Chlamydomonadales</taxon>
        <taxon>Tetrabaenaceae</taxon>
        <taxon>Tetrabaena</taxon>
    </lineage>
</organism>
<feature type="transmembrane region" description="Helical" evidence="7">
    <location>
        <begin position="351"/>
        <end position="373"/>
    </location>
</feature>
<evidence type="ECO:0000256" key="3">
    <source>
        <dbReference type="ARBA" id="ARBA00022737"/>
    </source>
</evidence>
<evidence type="ECO:0000313" key="9">
    <source>
        <dbReference type="EMBL" id="PNH00028.1"/>
    </source>
</evidence>
<dbReference type="PANTHER" id="PTHR10582">
    <property type="entry name" value="TRANSIENT RECEPTOR POTENTIAL ION CHANNEL PROTEIN"/>
    <property type="match status" value="1"/>
</dbReference>
<dbReference type="OrthoDB" id="547808at2759"/>
<proteinExistence type="predicted"/>
<feature type="compositionally biased region" description="Low complexity" evidence="6">
    <location>
        <begin position="200"/>
        <end position="229"/>
    </location>
</feature>
<dbReference type="EMBL" id="PGGS01001786">
    <property type="protein sequence ID" value="PNH00028.1"/>
    <property type="molecule type" value="Genomic_DNA"/>
</dbReference>